<dbReference type="RefSeq" id="WP_097572117.1">
    <property type="nucleotide sequence ID" value="NZ_NWQG01000019.1"/>
</dbReference>
<keyword evidence="2" id="KW-1185">Reference proteome</keyword>
<dbReference type="Proteomes" id="UP000219182">
    <property type="component" value="Unassembled WGS sequence"/>
</dbReference>
<dbReference type="AlphaFoldDB" id="A0A2A6FKK4"/>
<organism evidence="1 2">
    <name type="scientific">Mesorhizobium sanjuanii</name>
    <dbReference type="NCBI Taxonomy" id="2037900"/>
    <lineage>
        <taxon>Bacteria</taxon>
        <taxon>Pseudomonadati</taxon>
        <taxon>Pseudomonadota</taxon>
        <taxon>Alphaproteobacteria</taxon>
        <taxon>Hyphomicrobiales</taxon>
        <taxon>Phyllobacteriaceae</taxon>
        <taxon>Mesorhizobium</taxon>
    </lineage>
</organism>
<sequence>MAGLGAFVRRLFSTDDAGISVPAMDGVFKPDNRLEEAERLVSLPAIDNLVSSPAGLFCGSGNTLFRLDLGGAIALPVAIAEFAAPISFVASALDGRLAVGIEGEGLQTGQQGAWKRVDLPGDVASCLTAGVFAADGSLYVCVGSRRHPARDWKRDLMEGGSSGMVLAIDSAEGSHRELAAGLAFPNGAVMLGNGHLAVSESWRHRIVAIDPKSPLPVAMLEDLPAYPSRLSPASRGGFWMALFAPRRQLFELVLREDDYRREMMATIDPGEWIGPELAGSARPDQPLSQGSVRQMGVLKPWAPSRSYGLVARCDGSGLPRESWHSRADGSMHGITSVCEHGGSVYAASRGSGTLLRLPDATSGEARHD</sequence>
<protein>
    <submittedName>
        <fullName evidence="1">Strictosidine synthase</fullName>
    </submittedName>
</protein>
<proteinExistence type="predicted"/>
<accession>A0A2A6FKK4</accession>
<dbReference type="EMBL" id="NWQG01000019">
    <property type="protein sequence ID" value="PDQ22364.1"/>
    <property type="molecule type" value="Genomic_DNA"/>
</dbReference>
<gene>
    <name evidence="1" type="ORF">CN311_04100</name>
</gene>
<dbReference type="GO" id="GO:0016787">
    <property type="term" value="F:hydrolase activity"/>
    <property type="evidence" value="ECO:0007669"/>
    <property type="project" value="TreeGrafter"/>
</dbReference>
<comment type="caution">
    <text evidence="1">The sequence shown here is derived from an EMBL/GenBank/DDBJ whole genome shotgun (WGS) entry which is preliminary data.</text>
</comment>
<dbReference type="PANTHER" id="PTHR10426">
    <property type="entry name" value="STRICTOSIDINE SYNTHASE-RELATED"/>
    <property type="match status" value="1"/>
</dbReference>
<reference evidence="1 2" key="1">
    <citation type="submission" date="2017-09" db="EMBL/GenBank/DDBJ databases">
        <title>Mesorhizobum sanjuanii sp. nov. isolated from nodules of Lotus tenuis in saline-alkaline lowlands of Flooding Pampa.</title>
        <authorList>
            <person name="Sannazzaro A.I."/>
            <person name="Torres Tejerizo G.A."/>
            <person name="Fontana F."/>
            <person name="Cumpa Velazquez L.M."/>
            <person name="Hansen L."/>
            <person name="Pistorio M."/>
            <person name="Estrella M.J."/>
        </authorList>
    </citation>
    <scope>NUCLEOTIDE SEQUENCE [LARGE SCALE GENOMIC DNA]</scope>
    <source>
        <strain evidence="1 2">BSA136</strain>
    </source>
</reference>
<name>A0A2A6FKK4_9HYPH</name>
<dbReference type="InterPro" id="IPR011042">
    <property type="entry name" value="6-blade_b-propeller_TolB-like"/>
</dbReference>
<evidence type="ECO:0000313" key="2">
    <source>
        <dbReference type="Proteomes" id="UP000219182"/>
    </source>
</evidence>
<evidence type="ECO:0000313" key="1">
    <source>
        <dbReference type="EMBL" id="PDQ22364.1"/>
    </source>
</evidence>
<dbReference type="Gene3D" id="2.120.10.30">
    <property type="entry name" value="TolB, C-terminal domain"/>
    <property type="match status" value="1"/>
</dbReference>
<dbReference type="PANTHER" id="PTHR10426:SF88">
    <property type="entry name" value="ADIPOCYTE PLASMA MEMBRANE-ASSOCIATED PROTEIN HEMOMUCIN-RELATED"/>
    <property type="match status" value="1"/>
</dbReference>
<dbReference type="SUPFAM" id="SSF63829">
    <property type="entry name" value="Calcium-dependent phosphotriesterase"/>
    <property type="match status" value="1"/>
</dbReference>